<reference evidence="1" key="1">
    <citation type="journal article" date="2015" name="Proc. Natl. Acad. Sci. U.S.A.">
        <title>Networks of energetic and metabolic interactions define dynamics in microbial communities.</title>
        <authorList>
            <person name="Embree M."/>
            <person name="Liu J.K."/>
            <person name="Al-Bassam M.M."/>
            <person name="Zengler K."/>
        </authorList>
    </citation>
    <scope>NUCLEOTIDE SEQUENCE</scope>
</reference>
<proteinExistence type="predicted"/>
<dbReference type="AlphaFoldDB" id="A0A0W8F7Z6"/>
<sequence length="63" mass="6891">MPNGVHDAACSQKPLRDAFDSFRISYVASRLSCRKCTVWDMGRSSGGQLAMNALARALSRCIL</sequence>
<accession>A0A0W8F7Z6</accession>
<evidence type="ECO:0000313" key="1">
    <source>
        <dbReference type="EMBL" id="KUG17001.1"/>
    </source>
</evidence>
<organism evidence="1">
    <name type="scientific">hydrocarbon metagenome</name>
    <dbReference type="NCBI Taxonomy" id="938273"/>
    <lineage>
        <taxon>unclassified sequences</taxon>
        <taxon>metagenomes</taxon>
        <taxon>ecological metagenomes</taxon>
    </lineage>
</organism>
<comment type="caution">
    <text evidence="1">The sequence shown here is derived from an EMBL/GenBank/DDBJ whole genome shotgun (WGS) entry which is preliminary data.</text>
</comment>
<gene>
    <name evidence="1" type="ORF">ASZ90_013322</name>
</gene>
<name>A0A0W8F7Z6_9ZZZZ</name>
<dbReference type="EMBL" id="LNQE01001470">
    <property type="protein sequence ID" value="KUG17001.1"/>
    <property type="molecule type" value="Genomic_DNA"/>
</dbReference>
<protein>
    <submittedName>
        <fullName evidence="1">Uncharacterized protein</fullName>
    </submittedName>
</protein>